<feature type="coiled-coil region" evidence="1">
    <location>
        <begin position="56"/>
        <end position="97"/>
    </location>
</feature>
<proteinExistence type="predicted"/>
<dbReference type="PANTHER" id="PTHR40027:SF1">
    <property type="entry name" value="CELL DIVISION PROTEIN DIVIC"/>
    <property type="match status" value="1"/>
</dbReference>
<dbReference type="Pfam" id="PF04977">
    <property type="entry name" value="DivIC"/>
    <property type="match status" value="1"/>
</dbReference>
<dbReference type="EMBL" id="JAUSTT010000029">
    <property type="protein sequence ID" value="MDQ0177893.1"/>
    <property type="molecule type" value="Genomic_DNA"/>
</dbReference>
<keyword evidence="3" id="KW-0132">Cell division</keyword>
<dbReference type="PANTHER" id="PTHR40027">
    <property type="entry name" value="CELL DIVISION PROTEIN DIVIC"/>
    <property type="match status" value="1"/>
</dbReference>
<feature type="transmembrane region" description="Helical" evidence="2">
    <location>
        <begin position="38"/>
        <end position="57"/>
    </location>
</feature>
<keyword evidence="2" id="KW-1133">Transmembrane helix</keyword>
<evidence type="ECO:0000313" key="4">
    <source>
        <dbReference type="Proteomes" id="UP001223586"/>
    </source>
</evidence>
<gene>
    <name evidence="3" type="ORF">J2S08_003784</name>
</gene>
<sequence length="134" mass="15779">MSVKPKRNITSMQNEYIDQKKQKANKLVKKRKLLFRRLTVFFLVAAAVSYLFISTLITQNRQLESKKAEKAKLEQQLAKLQSKQTMLEDEILKLNDDEYIAKLARSEYFLSDEGEIIFSIPDEEHEDEEEEVSY</sequence>
<organism evidence="3 4">
    <name type="scientific">Bacillus chungangensis</name>
    <dbReference type="NCBI Taxonomy" id="587633"/>
    <lineage>
        <taxon>Bacteria</taxon>
        <taxon>Bacillati</taxon>
        <taxon>Bacillota</taxon>
        <taxon>Bacilli</taxon>
        <taxon>Bacillales</taxon>
        <taxon>Bacillaceae</taxon>
        <taxon>Bacillus</taxon>
    </lineage>
</organism>
<dbReference type="RefSeq" id="WP_307232270.1">
    <property type="nucleotide sequence ID" value="NZ_JAUSTT010000029.1"/>
</dbReference>
<dbReference type="Proteomes" id="UP001223586">
    <property type="component" value="Unassembled WGS sequence"/>
</dbReference>
<keyword evidence="2" id="KW-0812">Transmembrane</keyword>
<evidence type="ECO:0000256" key="2">
    <source>
        <dbReference type="SAM" id="Phobius"/>
    </source>
</evidence>
<dbReference type="GO" id="GO:0051301">
    <property type="term" value="P:cell division"/>
    <property type="evidence" value="ECO:0007669"/>
    <property type="project" value="UniProtKB-KW"/>
</dbReference>
<dbReference type="InterPro" id="IPR007060">
    <property type="entry name" value="FtsL/DivIC"/>
</dbReference>
<evidence type="ECO:0000256" key="1">
    <source>
        <dbReference type="SAM" id="Coils"/>
    </source>
</evidence>
<protein>
    <submittedName>
        <fullName evidence="3">Cell division protein DivIC</fullName>
    </submittedName>
</protein>
<keyword evidence="2" id="KW-0472">Membrane</keyword>
<dbReference type="InterPro" id="IPR039076">
    <property type="entry name" value="DivIC"/>
</dbReference>
<name>A0ABT9WX72_9BACI</name>
<reference evidence="3 4" key="1">
    <citation type="submission" date="2023-07" db="EMBL/GenBank/DDBJ databases">
        <title>Genomic Encyclopedia of Type Strains, Phase IV (KMG-IV): sequencing the most valuable type-strain genomes for metagenomic binning, comparative biology and taxonomic classification.</title>
        <authorList>
            <person name="Goeker M."/>
        </authorList>
    </citation>
    <scope>NUCLEOTIDE SEQUENCE [LARGE SCALE GENOMIC DNA]</scope>
    <source>
        <strain evidence="3 4">DSM 23837</strain>
    </source>
</reference>
<accession>A0ABT9WX72</accession>
<comment type="caution">
    <text evidence="3">The sequence shown here is derived from an EMBL/GenBank/DDBJ whole genome shotgun (WGS) entry which is preliminary data.</text>
</comment>
<keyword evidence="1" id="KW-0175">Coiled coil</keyword>
<keyword evidence="4" id="KW-1185">Reference proteome</keyword>
<keyword evidence="3" id="KW-0131">Cell cycle</keyword>
<evidence type="ECO:0000313" key="3">
    <source>
        <dbReference type="EMBL" id="MDQ0177893.1"/>
    </source>
</evidence>